<evidence type="ECO:0000256" key="1">
    <source>
        <dbReference type="ARBA" id="ARBA00009600"/>
    </source>
</evidence>
<organism evidence="3 4">
    <name type="scientific">Thiohalorhabdus methylotrophus</name>
    <dbReference type="NCBI Taxonomy" id="3242694"/>
    <lineage>
        <taxon>Bacteria</taxon>
        <taxon>Pseudomonadati</taxon>
        <taxon>Pseudomonadota</taxon>
        <taxon>Gammaproteobacteria</taxon>
        <taxon>Thiohalorhabdales</taxon>
        <taxon>Thiohalorhabdaceae</taxon>
        <taxon>Thiohalorhabdus</taxon>
    </lineage>
</organism>
<dbReference type="SUPFAM" id="SSF143456">
    <property type="entry name" value="VC0467-like"/>
    <property type="match status" value="1"/>
</dbReference>
<dbReference type="PANTHER" id="PTHR30327:SF1">
    <property type="entry name" value="UPF0301 PROTEIN YQGE"/>
    <property type="match status" value="1"/>
</dbReference>
<dbReference type="Gene3D" id="3.40.1740.10">
    <property type="entry name" value="VC0467-like"/>
    <property type="match status" value="1"/>
</dbReference>
<dbReference type="Pfam" id="PF02622">
    <property type="entry name" value="DUF179"/>
    <property type="match status" value="1"/>
</dbReference>
<evidence type="ECO:0000256" key="2">
    <source>
        <dbReference type="HAMAP-Rule" id="MF_00758"/>
    </source>
</evidence>
<dbReference type="InterPro" id="IPR003774">
    <property type="entry name" value="AlgH-like"/>
</dbReference>
<dbReference type="PANTHER" id="PTHR30327">
    <property type="entry name" value="UNCHARACTERIZED PROTEIN YQGE"/>
    <property type="match status" value="1"/>
</dbReference>
<comment type="caution">
    <text evidence="3">The sequence shown here is derived from an EMBL/GenBank/DDBJ whole genome shotgun (WGS) entry which is preliminary data.</text>
</comment>
<proteinExistence type="inferred from homology"/>
<name>A0ABV4TY97_9GAMM</name>
<accession>A0ABV4TY97</accession>
<dbReference type="RefSeq" id="WP_373656313.1">
    <property type="nucleotide sequence ID" value="NZ_JBGUAW010000007.1"/>
</dbReference>
<gene>
    <name evidence="3" type="ORF">ACERLL_11890</name>
</gene>
<keyword evidence="4" id="KW-1185">Reference proteome</keyword>
<reference evidence="3 4" key="1">
    <citation type="submission" date="2024-08" db="EMBL/GenBank/DDBJ databases">
        <title>Whole-genome sequencing of halo(alkali)philic microorganisms from hypersaline lakes.</title>
        <authorList>
            <person name="Sorokin D.Y."/>
            <person name="Merkel A.Y."/>
            <person name="Messina E."/>
            <person name="Yakimov M."/>
        </authorList>
    </citation>
    <scope>NUCLEOTIDE SEQUENCE [LARGE SCALE GENOMIC DNA]</scope>
    <source>
        <strain evidence="3 4">Cl-TMA</strain>
    </source>
</reference>
<protein>
    <recommendedName>
        <fullName evidence="2">UPF0301 protein ACERLL_11890</fullName>
    </recommendedName>
</protein>
<dbReference type="Proteomes" id="UP001575181">
    <property type="component" value="Unassembled WGS sequence"/>
</dbReference>
<evidence type="ECO:0000313" key="4">
    <source>
        <dbReference type="Proteomes" id="UP001575181"/>
    </source>
</evidence>
<dbReference type="NCBIfam" id="NF001266">
    <property type="entry name" value="PRK00228.1-1"/>
    <property type="match status" value="1"/>
</dbReference>
<evidence type="ECO:0000313" key="3">
    <source>
        <dbReference type="EMBL" id="MFA9461528.1"/>
    </source>
</evidence>
<dbReference type="HAMAP" id="MF_00758">
    <property type="entry name" value="UPF0301"/>
    <property type="match status" value="1"/>
</dbReference>
<sequence length="186" mass="20057">MNSTDLTGYLLIALPTLQDSNFEHSVVYLCSHGDEGAMGVILNHPSTVTLGQVLDQLEITTTDLSVQEEPVFSGGPVQPEQGFVLHSADRMWDQSMPVNDFSALTSSRDILEAIAGGQGPGRHRLMLGYAGWGPGQLESELQQDAWLTAPATPELLFETPFTDLREAAARSLGIDMSLLVQHSGHA</sequence>
<comment type="similarity">
    <text evidence="1 2">Belongs to the UPF0301 (AlgH) family.</text>
</comment>
<dbReference type="EMBL" id="JBGUAW010000007">
    <property type="protein sequence ID" value="MFA9461528.1"/>
    <property type="molecule type" value="Genomic_DNA"/>
</dbReference>